<dbReference type="EMBL" id="PFAH01000005">
    <property type="protein sequence ID" value="PIR98074.1"/>
    <property type="molecule type" value="Genomic_DNA"/>
</dbReference>
<dbReference type="Proteomes" id="UP000231466">
    <property type="component" value="Unassembled WGS sequence"/>
</dbReference>
<protein>
    <submittedName>
        <fullName evidence="1">Uncharacterized protein</fullName>
    </submittedName>
</protein>
<name>A0A2H0VG37_9BACT</name>
<comment type="caution">
    <text evidence="1">The sequence shown here is derived from an EMBL/GenBank/DDBJ whole genome shotgun (WGS) entry which is preliminary data.</text>
</comment>
<dbReference type="AlphaFoldDB" id="A0A2H0VG37"/>
<proteinExistence type="predicted"/>
<accession>A0A2H0VG37</accession>
<sequence length="367" mass="42742">MNYLKSKGYYSDLYDQTTVERCRWIENFHKEYKAPKAVTKDASKDDLEKITRITLYYDLLFTTGERYLNKEKTIQEWIERDTAKDELYNSAEAPEGIRCLTCSSSMTATFKDLHSPGLDDAKDRVFFMYDCPNKCLPRRAFFDDGEEWKPKPHLCPKCGSELKSDDERKGNKIITTETCVSCSYKKTDELDLSPKKEKVDKDFEKDKARFCLTEEKGQEYIKTKGQLEGMKQLVDELKERDENKDLYDKVAKLKKLTIVQLQKTLAPVLEKKGYIDLSFETPEMEHDVRVAFTVKDGKDGREEYDSRMQLKKSIEGALRSTNWHLMSDGVTYRLGILMGRLRGYEREEDLLKLVERQSTASKVSINP</sequence>
<evidence type="ECO:0000313" key="2">
    <source>
        <dbReference type="Proteomes" id="UP000231466"/>
    </source>
</evidence>
<gene>
    <name evidence="1" type="ORF">COT89_01390</name>
</gene>
<evidence type="ECO:0000313" key="1">
    <source>
        <dbReference type="EMBL" id="PIR98074.1"/>
    </source>
</evidence>
<reference evidence="2" key="1">
    <citation type="submission" date="2017-09" db="EMBL/GenBank/DDBJ databases">
        <title>Depth-based differentiation of microbial function through sediment-hosted aquifers and enrichment of novel symbionts in the deep terrestrial subsurface.</title>
        <authorList>
            <person name="Probst A.J."/>
            <person name="Ladd B."/>
            <person name="Jarett J.K."/>
            <person name="Geller-Mcgrath D.E."/>
            <person name="Sieber C.M.K."/>
            <person name="Emerson J.B."/>
            <person name="Anantharaman K."/>
            <person name="Thomas B.C."/>
            <person name="Malmstrom R."/>
            <person name="Stieglmeier M."/>
            <person name="Klingl A."/>
            <person name="Woyke T."/>
            <person name="Ryan C.M."/>
            <person name="Banfield J.F."/>
        </authorList>
    </citation>
    <scope>NUCLEOTIDE SEQUENCE [LARGE SCALE GENOMIC DNA]</scope>
</reference>
<organism evidence="1 2">
    <name type="scientific">Candidatus Colwellbacteria bacterium CG10_big_fil_rev_8_21_14_0_10_42_22</name>
    <dbReference type="NCBI Taxonomy" id="1974540"/>
    <lineage>
        <taxon>Bacteria</taxon>
        <taxon>Candidatus Colwelliibacteriota</taxon>
    </lineage>
</organism>